<keyword evidence="2" id="KW-1185">Reference proteome</keyword>
<comment type="caution">
    <text evidence="1">The sequence shown here is derived from an EMBL/GenBank/DDBJ whole genome shotgun (WGS) entry which is preliminary data.</text>
</comment>
<organism evidence="1 2">
    <name type="scientific">Gleimia coleocanis DSM 15436</name>
    <dbReference type="NCBI Taxonomy" id="525245"/>
    <lineage>
        <taxon>Bacteria</taxon>
        <taxon>Bacillati</taxon>
        <taxon>Actinomycetota</taxon>
        <taxon>Actinomycetes</taxon>
        <taxon>Actinomycetales</taxon>
        <taxon>Actinomycetaceae</taxon>
        <taxon>Gleimia</taxon>
    </lineage>
</organism>
<dbReference type="AlphaFoldDB" id="C0VYL3"/>
<gene>
    <name evidence="1" type="ORF">HMPREF0044_0253</name>
</gene>
<dbReference type="RefSeq" id="WP_006547250.1">
    <property type="nucleotide sequence ID" value="NZ_DS999545.1"/>
</dbReference>
<evidence type="ECO:0008006" key="3">
    <source>
        <dbReference type="Google" id="ProtNLM"/>
    </source>
</evidence>
<dbReference type="HOGENOM" id="CLU_035969_1_1_11"/>
<accession>C0VYL3</accession>
<name>C0VYL3_9ACTO</name>
<dbReference type="OrthoDB" id="3210158at2"/>
<dbReference type="InterPro" id="IPR021391">
    <property type="entry name" value="DUF3027"/>
</dbReference>
<dbReference type="Proteomes" id="UP000010301">
    <property type="component" value="Unassembled WGS sequence"/>
</dbReference>
<evidence type="ECO:0000313" key="2">
    <source>
        <dbReference type="Proteomes" id="UP000010301"/>
    </source>
</evidence>
<reference evidence="1 2" key="1">
    <citation type="submission" date="2009-01" db="EMBL/GenBank/DDBJ databases">
        <authorList>
            <person name="Qin X."/>
            <person name="Bachman B."/>
            <person name="Battles P."/>
            <person name="Bell A."/>
            <person name="Bess C."/>
            <person name="Bickham C."/>
            <person name="Chaboub L."/>
            <person name="Chen D."/>
            <person name="Coyle M."/>
            <person name="Deiros D.R."/>
            <person name="Dinh H."/>
            <person name="Forbes L."/>
            <person name="Fowler G."/>
            <person name="Francisco L."/>
            <person name="Fu Q."/>
            <person name="Gubbala S."/>
            <person name="Hale W."/>
            <person name="Han Y."/>
            <person name="Hemphill L."/>
            <person name="Highlander S.K."/>
            <person name="Hirani K."/>
            <person name="Hogues M."/>
            <person name="Jackson L."/>
            <person name="Jakkamsetti A."/>
            <person name="Javaid M."/>
            <person name="Jiang H."/>
            <person name="Korchina V."/>
            <person name="Kovar C."/>
            <person name="Lara F."/>
            <person name="Lee S."/>
            <person name="Mata R."/>
            <person name="Mathew T."/>
            <person name="Moen C."/>
            <person name="Morales K."/>
            <person name="Munidasa M."/>
            <person name="Nazareth L."/>
            <person name="Ngo R."/>
            <person name="Nguyen L."/>
            <person name="Okwuonu G."/>
            <person name="Ongeri F."/>
            <person name="Patil S."/>
            <person name="Petrosino J."/>
            <person name="Pham C."/>
            <person name="Pham P."/>
            <person name="Pu L.-L."/>
            <person name="Puazo M."/>
            <person name="Raj R."/>
            <person name="Reid J."/>
            <person name="Rouhana J."/>
            <person name="Saada N."/>
            <person name="Shang Y."/>
            <person name="Simmons D."/>
            <person name="Thornton R."/>
            <person name="Warren J."/>
            <person name="Weissenberger G."/>
            <person name="Zhang J."/>
            <person name="Zhang L."/>
            <person name="Zhou C."/>
            <person name="Zhu D."/>
            <person name="Muzny D."/>
            <person name="Worley K."/>
            <person name="Gibbs R."/>
        </authorList>
    </citation>
    <scope>NUCLEOTIDE SEQUENCE [LARGE SCALE GENOMIC DNA]</scope>
    <source>
        <strain evidence="1 2">DSM 15436</strain>
    </source>
</reference>
<evidence type="ECO:0000313" key="1">
    <source>
        <dbReference type="EMBL" id="EEH64516.1"/>
    </source>
</evidence>
<dbReference type="STRING" id="525245.HMPREF0044_0253"/>
<sequence length="245" mass="27203">MPELDKPLKADRVLAKAKAQILEIISEVVPVAEIGSHLGDRVEGERLHTHFFACNKPGYVGWHWAVTVARAPRSKTVTVCEIDLLPGKEALLAPAWIPWEERLKPGDVAPDDVLPYRASDERLVFLREAGKAADEAPFSRLRVLSDKGIGQVALRWKRNLRSQARLRKQPSVCSSCGFLVTLEGPLRETFGVCANEWSSEDGKLVPLSFACGAHSETDVAKHGSEWPVTPPRINELDLEMTQLER</sequence>
<proteinExistence type="predicted"/>
<dbReference type="eggNOG" id="ENOG502ZBU7">
    <property type="taxonomic scope" value="Bacteria"/>
</dbReference>
<dbReference type="Pfam" id="PF11228">
    <property type="entry name" value="DUF3027"/>
    <property type="match status" value="1"/>
</dbReference>
<dbReference type="EMBL" id="ACFG01000004">
    <property type="protein sequence ID" value="EEH64516.1"/>
    <property type="molecule type" value="Genomic_DNA"/>
</dbReference>
<protein>
    <recommendedName>
        <fullName evidence="3">DUF3027 domain-containing protein</fullName>
    </recommendedName>
</protein>